<gene>
    <name evidence="2" type="ORF">FZC84_02590</name>
</gene>
<comment type="caution">
    <text evidence="2">The sequence shown here is derived from an EMBL/GenBank/DDBJ whole genome shotgun (WGS) entry which is preliminary data.</text>
</comment>
<dbReference type="Proteomes" id="UP000325182">
    <property type="component" value="Unassembled WGS sequence"/>
</dbReference>
<keyword evidence="1" id="KW-1133">Transmembrane helix</keyword>
<feature type="transmembrane region" description="Helical" evidence="1">
    <location>
        <begin position="7"/>
        <end position="25"/>
    </location>
</feature>
<accession>A0A5D4MIZ5</accession>
<proteinExistence type="predicted"/>
<evidence type="ECO:0000313" key="3">
    <source>
        <dbReference type="Proteomes" id="UP000325182"/>
    </source>
</evidence>
<evidence type="ECO:0000313" key="2">
    <source>
        <dbReference type="EMBL" id="TYS01558.1"/>
    </source>
</evidence>
<keyword evidence="1" id="KW-0812">Transmembrane</keyword>
<evidence type="ECO:0000256" key="1">
    <source>
        <dbReference type="SAM" id="Phobius"/>
    </source>
</evidence>
<feature type="transmembrane region" description="Helical" evidence="1">
    <location>
        <begin position="68"/>
        <end position="87"/>
    </location>
</feature>
<protein>
    <submittedName>
        <fullName evidence="2">Uncharacterized protein</fullName>
    </submittedName>
</protein>
<keyword evidence="1" id="KW-0472">Membrane</keyword>
<dbReference type="EMBL" id="VTEG01000001">
    <property type="protein sequence ID" value="TYS01558.1"/>
    <property type="molecule type" value="Genomic_DNA"/>
</dbReference>
<dbReference type="AlphaFoldDB" id="A0A5D4MIZ5"/>
<name>A0A5D4MIZ5_9BACI</name>
<organism evidence="2 3">
    <name type="scientific">Rossellomorea vietnamensis</name>
    <dbReference type="NCBI Taxonomy" id="218284"/>
    <lineage>
        <taxon>Bacteria</taxon>
        <taxon>Bacillati</taxon>
        <taxon>Bacillota</taxon>
        <taxon>Bacilli</taxon>
        <taxon>Bacillales</taxon>
        <taxon>Bacillaceae</taxon>
        <taxon>Rossellomorea</taxon>
    </lineage>
</organism>
<feature type="transmembrane region" description="Helical" evidence="1">
    <location>
        <begin position="37"/>
        <end position="56"/>
    </location>
</feature>
<reference evidence="2 3" key="1">
    <citation type="submission" date="2019-08" db="EMBL/GenBank/DDBJ databases">
        <title>Bacillus genomes from the desert of Cuatro Cienegas, Coahuila.</title>
        <authorList>
            <person name="Olmedo-Alvarez G."/>
        </authorList>
    </citation>
    <scope>NUCLEOTIDE SEQUENCE [LARGE SCALE GENOMIC DNA]</scope>
    <source>
        <strain evidence="2 3">CH128b_4D</strain>
    </source>
</reference>
<dbReference type="RefSeq" id="WP_148952868.1">
    <property type="nucleotide sequence ID" value="NZ_VTEG01000001.1"/>
</dbReference>
<sequence length="97" mass="10625">MLTYMCLGVWGIGKGFGVMAGLIYFDLAYSIVCIPALALLVEISAGIVFTPFHAAVQEKTTVHMTGRVSCVITSIRTTATILLLKYLRWVLGLKEEK</sequence>